<gene>
    <name evidence="3" type="ORF">EPJ67_11330</name>
</gene>
<evidence type="ECO:0000259" key="1">
    <source>
        <dbReference type="Pfam" id="PF03235"/>
    </source>
</evidence>
<feature type="domain" description="GmrSD restriction endonucleases C-terminal" evidence="2">
    <location>
        <begin position="413"/>
        <end position="508"/>
    </location>
</feature>
<protein>
    <submittedName>
        <fullName evidence="3">DUF262 domain-containing protein</fullName>
    </submittedName>
</protein>
<comment type="caution">
    <text evidence="3">The sequence shown here is derived from an EMBL/GenBank/DDBJ whole genome shotgun (WGS) entry which is preliminary data.</text>
</comment>
<dbReference type="Proteomes" id="UP000325013">
    <property type="component" value="Unassembled WGS sequence"/>
</dbReference>
<sequence length="520" mass="61738">MENKELEYEYFLDSIVGFTDKENKNTLEIIDGQQRITTLNLLFRALYKKANDAEVQTEDTKGYVKSFGKCIWKFDEGKEELDYSAPFLISNVALVSDNEVLNKILSKDIKLTTNEEKSLYAKNFQFFCDKINEFVSNNIDSWKDFYDTILNKIFILPIECNNQENAMRIFTTLNDRGLPLSDSDIIKGRIYANLNTKEQKEKFAKEWKNLESKLIDEDTNEKYFNMNFLFVQYMHVLRARDKDSSKEIGLRKFYMTSKYKEKLKNPNLMEELNELASFWLGEYDDKLSLPAKQMFDVLKFYPNEYRKALVSAYYFYCKDKGKDFFNYDTLLPFLQKSIANLLIKYINKATVNAIKDPVFNAYVGLYSDGKLDFKTNTKTIIDNDTIFKLDFFKANKLISSLITLNLYLKFPKQEIINDRQIEHIFPKRWQNTIFKGWNKKDAKEFLEQIGNKMWLEKRLNQQANNGFFGKKKEKYKNSKFLEAKELSNYQPKDGDWNKEDIENRNEEIYIKLLEFFKENV</sequence>
<name>A0A5C8FYS1_9SPIR</name>
<evidence type="ECO:0000313" key="4">
    <source>
        <dbReference type="Proteomes" id="UP000325013"/>
    </source>
</evidence>
<dbReference type="EMBL" id="SAYJ01000019">
    <property type="protein sequence ID" value="TXJ54840.1"/>
    <property type="molecule type" value="Genomic_DNA"/>
</dbReference>
<feature type="domain" description="GmrSD restriction endonucleases N-terminal" evidence="1">
    <location>
        <begin position="7"/>
        <end position="190"/>
    </location>
</feature>
<evidence type="ECO:0000313" key="3">
    <source>
        <dbReference type="EMBL" id="TXJ54840.1"/>
    </source>
</evidence>
<proteinExistence type="predicted"/>
<dbReference type="PANTHER" id="PTHR35149:SF2">
    <property type="entry name" value="DUF262 DOMAIN-CONTAINING PROTEIN"/>
    <property type="match status" value="1"/>
</dbReference>
<dbReference type="InterPro" id="IPR011089">
    <property type="entry name" value="GmrSD_C"/>
</dbReference>
<organism evidence="3 4">
    <name type="scientific">Brachyspira aalborgi</name>
    <dbReference type="NCBI Taxonomy" id="29522"/>
    <lineage>
        <taxon>Bacteria</taxon>
        <taxon>Pseudomonadati</taxon>
        <taxon>Spirochaetota</taxon>
        <taxon>Spirochaetia</taxon>
        <taxon>Brachyspirales</taxon>
        <taxon>Brachyspiraceae</taxon>
        <taxon>Brachyspira</taxon>
    </lineage>
</organism>
<dbReference type="PANTHER" id="PTHR35149">
    <property type="entry name" value="SLL5132 PROTEIN"/>
    <property type="match status" value="1"/>
</dbReference>
<dbReference type="OrthoDB" id="9798761at2"/>
<dbReference type="RefSeq" id="WP_147529664.1">
    <property type="nucleotide sequence ID" value="NZ_SAYJ01000019.1"/>
</dbReference>
<dbReference type="Pfam" id="PF03235">
    <property type="entry name" value="GmrSD_N"/>
    <property type="match status" value="1"/>
</dbReference>
<evidence type="ECO:0000259" key="2">
    <source>
        <dbReference type="Pfam" id="PF07510"/>
    </source>
</evidence>
<dbReference type="AlphaFoldDB" id="A0A5C8FYS1"/>
<accession>A0A5C8FYS1</accession>
<reference evidence="3 4" key="1">
    <citation type="journal article" date="1992" name="Lakartidningen">
        <title>[Penicillin V and not amoxicillin is the first choice preparation in acute otitis].</title>
        <authorList>
            <person name="Kamme C."/>
            <person name="Lundgren K."/>
            <person name="Prellner K."/>
        </authorList>
    </citation>
    <scope>NUCLEOTIDE SEQUENCE [LARGE SCALE GENOMIC DNA]</scope>
    <source>
        <strain evidence="3 4">PC2777IV</strain>
    </source>
</reference>
<dbReference type="Pfam" id="PF07510">
    <property type="entry name" value="GmrSD_C"/>
    <property type="match status" value="1"/>
</dbReference>
<dbReference type="InterPro" id="IPR004919">
    <property type="entry name" value="GmrSD_N"/>
</dbReference>